<sequence length="170" mass="19213">MSLSSASSLYRGDTNEKFLDDFDNLTDGDRDVPDNKKRRSTATQIRLRSFLNETMDWAGMGLSGQNEEVGVRASLSIKSPERVDFLQGSSLELSSSNSSRGTYKWDEEGLEPLGQSTHPCECYDYSNHLNNIVSQRLVCPKVPNSYTQKHLYLPGWLDSLDIERVMRVIV</sequence>
<dbReference type="PANTHER" id="PTHR22461">
    <property type="entry name" value="SERINE-RICH COILED-COIL DOMAIN-CONTAINING PROTEIN 2-RELATED"/>
    <property type="match status" value="1"/>
</dbReference>
<dbReference type="PANTHER" id="PTHR22461:SF2">
    <property type="entry name" value="SERINE-RICH COILED-COIL DOMAIN-CONTAINING PROTEIN 2"/>
    <property type="match status" value="1"/>
</dbReference>
<evidence type="ECO:0000256" key="3">
    <source>
        <dbReference type="SAM" id="MobiDB-lite"/>
    </source>
</evidence>
<comment type="similarity">
    <text evidence="1">Belongs to the CCSER family.</text>
</comment>
<reference evidence="5" key="1">
    <citation type="submission" date="2025-08" db="UniProtKB">
        <authorList>
            <consortium name="RefSeq"/>
        </authorList>
    </citation>
    <scope>IDENTIFICATION</scope>
</reference>
<dbReference type="Proteomes" id="UP001652741">
    <property type="component" value="Chromosome ssa01"/>
</dbReference>
<proteinExistence type="inferred from homology"/>
<organism evidence="4 5">
    <name type="scientific">Salmo salar</name>
    <name type="common">Atlantic salmon</name>
    <dbReference type="NCBI Taxonomy" id="8030"/>
    <lineage>
        <taxon>Eukaryota</taxon>
        <taxon>Metazoa</taxon>
        <taxon>Chordata</taxon>
        <taxon>Craniata</taxon>
        <taxon>Vertebrata</taxon>
        <taxon>Euteleostomi</taxon>
        <taxon>Actinopterygii</taxon>
        <taxon>Neopterygii</taxon>
        <taxon>Teleostei</taxon>
        <taxon>Protacanthopterygii</taxon>
        <taxon>Salmoniformes</taxon>
        <taxon>Salmonidae</taxon>
        <taxon>Salmoninae</taxon>
        <taxon>Salmo</taxon>
    </lineage>
</organism>
<keyword evidence="2" id="KW-0175">Coiled coil</keyword>
<dbReference type="GeneID" id="123726763"/>
<name>A0ABM3CVS5_SALSA</name>
<evidence type="ECO:0000256" key="1">
    <source>
        <dbReference type="ARBA" id="ARBA00010949"/>
    </source>
</evidence>
<dbReference type="RefSeq" id="XP_045550674.1">
    <property type="nucleotide sequence ID" value="XM_045694718.1"/>
</dbReference>
<protein>
    <submittedName>
        <fullName evidence="5">Serine-rich coiled-coil domain-containing protein 2-like</fullName>
    </submittedName>
</protein>
<dbReference type="InterPro" id="IPR029627">
    <property type="entry name" value="CCSER"/>
</dbReference>
<feature type="region of interest" description="Disordered" evidence="3">
    <location>
        <begin position="20"/>
        <end position="40"/>
    </location>
</feature>
<keyword evidence="4" id="KW-1185">Reference proteome</keyword>
<accession>A0ABM3CVS5</accession>
<evidence type="ECO:0000256" key="2">
    <source>
        <dbReference type="ARBA" id="ARBA00023054"/>
    </source>
</evidence>
<evidence type="ECO:0000313" key="4">
    <source>
        <dbReference type="Proteomes" id="UP001652741"/>
    </source>
</evidence>
<gene>
    <name evidence="5" type="primary">LOC123726763</name>
</gene>
<evidence type="ECO:0000313" key="5">
    <source>
        <dbReference type="RefSeq" id="XP_045550674.1"/>
    </source>
</evidence>